<dbReference type="EMBL" id="SRJC01000004">
    <property type="protein sequence ID" value="TGB01956.1"/>
    <property type="molecule type" value="Genomic_DNA"/>
</dbReference>
<keyword evidence="3" id="KW-1185">Reference proteome</keyword>
<feature type="transmembrane region" description="Helical" evidence="1">
    <location>
        <begin position="102"/>
        <end position="124"/>
    </location>
</feature>
<feature type="transmembrane region" description="Helical" evidence="1">
    <location>
        <begin position="71"/>
        <end position="90"/>
    </location>
</feature>
<evidence type="ECO:0000313" key="3">
    <source>
        <dbReference type="Proteomes" id="UP000297982"/>
    </source>
</evidence>
<accession>A0A4Z0GW12</accession>
<evidence type="ECO:0000313" key="2">
    <source>
        <dbReference type="EMBL" id="TGB01956.1"/>
    </source>
</evidence>
<evidence type="ECO:0008006" key="4">
    <source>
        <dbReference type="Google" id="ProtNLM"/>
    </source>
</evidence>
<dbReference type="PANTHER" id="PTHR40078">
    <property type="entry name" value="INTEGRAL MEMBRANE PROTEIN-RELATED"/>
    <property type="match status" value="1"/>
</dbReference>
<keyword evidence="1" id="KW-1133">Transmembrane helix</keyword>
<dbReference type="Pfam" id="PF19700">
    <property type="entry name" value="DUF6198"/>
    <property type="match status" value="1"/>
</dbReference>
<dbReference type="AlphaFoldDB" id="A0A4Z0GW12"/>
<feature type="transmembrane region" description="Helical" evidence="1">
    <location>
        <begin position="153"/>
        <end position="181"/>
    </location>
</feature>
<proteinExistence type="predicted"/>
<dbReference type="InterPro" id="IPR038750">
    <property type="entry name" value="YczE/YyaS-like"/>
</dbReference>
<dbReference type="RefSeq" id="WP_135328236.1">
    <property type="nucleotide sequence ID" value="NZ_SRJC01000004.1"/>
</dbReference>
<comment type="caution">
    <text evidence="2">The sequence shown here is derived from an EMBL/GenBank/DDBJ whole genome shotgun (WGS) entry which is preliminary data.</text>
</comment>
<gene>
    <name evidence="2" type="ORF">E4663_15095</name>
</gene>
<protein>
    <recommendedName>
        <fullName evidence="4">YitT family protein</fullName>
    </recommendedName>
</protein>
<name>A0A4Z0GW12_9BACI</name>
<reference evidence="2 3" key="1">
    <citation type="journal article" date="2003" name="Int. J. Syst. Evol. Microbiol.">
        <title>Halobacillus salinus sp. nov., isolated from a salt lake on the coast of the East Sea in Korea.</title>
        <authorList>
            <person name="Yoon J.H."/>
            <person name="Kang K.H."/>
            <person name="Park Y.H."/>
        </authorList>
    </citation>
    <scope>NUCLEOTIDE SEQUENCE [LARGE SCALE GENOMIC DNA]</scope>
    <source>
        <strain evidence="2 3">HSL-3</strain>
    </source>
</reference>
<sequence>MKRLILYTLGIAITYLGTSIVVKAALGAGFWSALFVGLHERTSLPSGLWFGIAQFILVFINAFLKKSSIEWSAIFPLLIESAFFTLWLDIVLHSVDLEAAPLYVKGTAFLLGLVIATFGVGLYIQTKLTRSPVDELFLALSQRLKWRISTSQITIATIVTALALLAGGPVGLGTVLAMLLMGPLVEFWDTRFKNAVTLHPKGKMHPFA</sequence>
<evidence type="ECO:0000256" key="1">
    <source>
        <dbReference type="SAM" id="Phobius"/>
    </source>
</evidence>
<dbReference type="PANTHER" id="PTHR40078:SF1">
    <property type="entry name" value="INTEGRAL MEMBRANE PROTEIN"/>
    <property type="match status" value="1"/>
</dbReference>
<organism evidence="2 3">
    <name type="scientific">Halobacillus salinus</name>
    <dbReference type="NCBI Taxonomy" id="192814"/>
    <lineage>
        <taxon>Bacteria</taxon>
        <taxon>Bacillati</taxon>
        <taxon>Bacillota</taxon>
        <taxon>Bacilli</taxon>
        <taxon>Bacillales</taxon>
        <taxon>Bacillaceae</taxon>
        <taxon>Halobacillus</taxon>
    </lineage>
</organism>
<dbReference type="Proteomes" id="UP000297982">
    <property type="component" value="Unassembled WGS sequence"/>
</dbReference>
<feature type="transmembrane region" description="Helical" evidence="1">
    <location>
        <begin position="12"/>
        <end position="34"/>
    </location>
</feature>
<keyword evidence="1" id="KW-0472">Membrane</keyword>
<keyword evidence="1" id="KW-0812">Transmembrane</keyword>
<feature type="transmembrane region" description="Helical" evidence="1">
    <location>
        <begin position="46"/>
        <end position="64"/>
    </location>
</feature>